<evidence type="ECO:0000256" key="1">
    <source>
        <dbReference type="SAM" id="MobiDB-lite"/>
    </source>
</evidence>
<reference evidence="3" key="1">
    <citation type="submission" date="2014-09" db="EMBL/GenBank/DDBJ databases">
        <authorList>
            <person name="Sharma Rahul"/>
            <person name="Thines Marco"/>
        </authorList>
    </citation>
    <scope>NUCLEOTIDE SEQUENCE [LARGE SCALE GENOMIC DNA]</scope>
</reference>
<sequence>MDTVGACVDISSENTVKFVAEFCGIKDVMYGDRYHVDPNNRKDGEWLRFATAEVEKHDDTTSISSDDGVDMERIHGSSQSVILDNSGDAETIVSATDKDLDNQDVDEEDWNEDSDNQDVGETRQDMSHQADDRHYDDESVSAYIGSEVDPADEDSVADATEVDEDVSDPTDEQESTQEQSPEAKDHTENGRSQSSPDGDNAGAESEPTTTERSLLEKIVLPEGLQRRVERDDTPSEAEKNQLRKRMKERRTGLRQLIGAKNIGVPNNRRQAMSFKCADFWRMAEQEEMAAFKNKEVLGQVKWTEMPKDVKTVKTKSTQSKWMRKASL</sequence>
<protein>
    <submittedName>
        <fullName evidence="2">Uncharacterized protein</fullName>
    </submittedName>
</protein>
<feature type="compositionally biased region" description="Acidic residues" evidence="1">
    <location>
        <begin position="149"/>
        <end position="175"/>
    </location>
</feature>
<evidence type="ECO:0000313" key="3">
    <source>
        <dbReference type="Proteomes" id="UP000054928"/>
    </source>
</evidence>
<feature type="region of interest" description="Disordered" evidence="1">
    <location>
        <begin position="95"/>
        <end position="248"/>
    </location>
</feature>
<feature type="compositionally biased region" description="Basic and acidic residues" evidence="1">
    <location>
        <begin position="120"/>
        <end position="137"/>
    </location>
</feature>
<organism evidence="2 3">
    <name type="scientific">Plasmopara halstedii</name>
    <name type="common">Downy mildew of sunflower</name>
    <dbReference type="NCBI Taxonomy" id="4781"/>
    <lineage>
        <taxon>Eukaryota</taxon>
        <taxon>Sar</taxon>
        <taxon>Stramenopiles</taxon>
        <taxon>Oomycota</taxon>
        <taxon>Peronosporomycetes</taxon>
        <taxon>Peronosporales</taxon>
        <taxon>Peronosporaceae</taxon>
        <taxon>Plasmopara</taxon>
    </lineage>
</organism>
<dbReference type="GeneID" id="36398179"/>
<accession>A0A0P1A8B8</accession>
<dbReference type="Proteomes" id="UP000054928">
    <property type="component" value="Unassembled WGS sequence"/>
</dbReference>
<feature type="compositionally biased region" description="Basic and acidic residues" evidence="1">
    <location>
        <begin position="224"/>
        <end position="241"/>
    </location>
</feature>
<dbReference type="RefSeq" id="XP_024572946.1">
    <property type="nucleotide sequence ID" value="XM_024721807.1"/>
</dbReference>
<dbReference type="EMBL" id="CCYD01000207">
    <property type="protein sequence ID" value="CEG36577.1"/>
    <property type="molecule type" value="Genomic_DNA"/>
</dbReference>
<name>A0A0P1A8B8_PLAHL</name>
<dbReference type="AlphaFoldDB" id="A0A0P1A8B8"/>
<proteinExistence type="predicted"/>
<keyword evidence="3" id="KW-1185">Reference proteome</keyword>
<evidence type="ECO:0000313" key="2">
    <source>
        <dbReference type="EMBL" id="CEG36577.1"/>
    </source>
</evidence>
<feature type="compositionally biased region" description="Acidic residues" evidence="1">
    <location>
        <begin position="102"/>
        <end position="118"/>
    </location>
</feature>